<feature type="transmembrane region" description="Helical" evidence="2">
    <location>
        <begin position="359"/>
        <end position="380"/>
    </location>
</feature>
<dbReference type="PANTHER" id="PTHR37813:SF1">
    <property type="entry name" value="FELS-2 PROPHAGE PROTEIN"/>
    <property type="match status" value="1"/>
</dbReference>
<dbReference type="Pfam" id="PF20155">
    <property type="entry name" value="TMP_3"/>
    <property type="match status" value="1"/>
</dbReference>
<dbReference type="InterPro" id="IPR013491">
    <property type="entry name" value="Tape_meas_N"/>
</dbReference>
<evidence type="ECO:0000256" key="2">
    <source>
        <dbReference type="SAM" id="Phobius"/>
    </source>
</evidence>
<feature type="transmembrane region" description="Helical" evidence="2">
    <location>
        <begin position="437"/>
        <end position="456"/>
    </location>
</feature>
<keyword evidence="2" id="KW-1133">Transmembrane helix</keyword>
<protein>
    <submittedName>
        <fullName evidence="4">Tape measure protein</fullName>
    </submittedName>
</protein>
<dbReference type="PANTHER" id="PTHR37813">
    <property type="entry name" value="FELS-2 PROPHAGE PROTEIN"/>
    <property type="match status" value="1"/>
</dbReference>
<accession>A0ABY7W323</accession>
<dbReference type="Gene3D" id="1.20.120.20">
    <property type="entry name" value="Apolipoprotein"/>
    <property type="match status" value="2"/>
</dbReference>
<proteinExistence type="predicted"/>
<dbReference type="Proteomes" id="UP001215143">
    <property type="component" value="Chromosome"/>
</dbReference>
<dbReference type="NCBIfam" id="TIGR02675">
    <property type="entry name" value="tape_meas_nterm"/>
    <property type="match status" value="1"/>
</dbReference>
<keyword evidence="5" id="KW-1185">Reference proteome</keyword>
<feature type="region of interest" description="Disordered" evidence="1">
    <location>
        <begin position="892"/>
        <end position="920"/>
    </location>
</feature>
<reference evidence="4 5" key="1">
    <citation type="submission" date="2023-02" db="EMBL/GenBank/DDBJ databases">
        <authorList>
            <person name="Liu G."/>
        </authorList>
    </citation>
    <scope>NUCLEOTIDE SEQUENCE [LARGE SCALE GENOMIC DNA]</scope>
    <source>
        <strain evidence="4 5">DSM 23008</strain>
    </source>
</reference>
<feature type="transmembrane region" description="Helical" evidence="2">
    <location>
        <begin position="315"/>
        <end position="339"/>
    </location>
</feature>
<dbReference type="InterPro" id="IPR016024">
    <property type="entry name" value="ARM-type_fold"/>
</dbReference>
<organism evidence="4 5">
    <name type="scientific">Shouchella hunanensis</name>
    <dbReference type="NCBI Taxonomy" id="766894"/>
    <lineage>
        <taxon>Bacteria</taxon>
        <taxon>Bacillati</taxon>
        <taxon>Bacillota</taxon>
        <taxon>Bacilli</taxon>
        <taxon>Bacillales</taxon>
        <taxon>Bacillaceae</taxon>
        <taxon>Shouchella</taxon>
    </lineage>
</organism>
<dbReference type="RefSeq" id="WP_274272468.1">
    <property type="nucleotide sequence ID" value="NZ_CP117834.1"/>
</dbReference>
<sequence length="920" mass="100930">MADGKVVIDIMLDDGSVAKGVADLDGKLSGLQSSGEKGAMGIGQIVAALGLVALGAKAIGLVKDSIGRAFGRIDTMEQFERVMTTMTGSSEKANEVLDTTNDIVTGTAYGLDVAASAVQGFVTSNMGVDKATDSIAAWGDAVAFYGDGSNESFASVSTALSQMYAKGKVQMDTMNRLTEAGIPAMQIYADATGQSVEEVADQMSKGKLDADSFMNVMNDALKNGTENFAGIEGAAKEAGASWGGSFDNMRAAIARGVTSIIQGIDEMLVRNGLPDMRQMVSDFGKAFEDALKWVAGNIPPVVDAIKQMYNNLKPWLPILGSIALAVGAVFTAYSTWVSIKKIIDAVKKSQLALNVVAMFNPWGLIAMAVIAAAALIYIYWEPISAFFQDLWNKIKLYSMVAWEAIKSVWSAAVDWFIGAWESVKSFFSGLWDWYKEAFNSVVTFWTNLITGFIDWYKSAWNAVIDFWKGVWDTIVSIVMAIVEPLVAIAVAIYNAFIEFISPLLEFFSATWTNIVETAKTIWESFSEWMSAFWETVKTIAVNAWEILKNAVLGVILLFLDLVTLDFESFSSHLSQIWNNIKQAAMNIWNAIKDFFVATGQFISSTIRAVWGSIRQFLVDLWNYIKATATNTWNAITTAISAAINLAKSIIQSVWNAIRTFFTVTLVAIWNNIQQKFNDMRSSIQTGVNNARSTIQTVWNAIKSFFTTTLANIWNTVKQKFDDIKNAIRERMNDAKNTIQNIWNTAQRFLANVNLFSIGKDIISGLIRGIGIMAKKVWDKVTEITDGIKEKITGALGIFSPSRWMRDEVGVMLMRGFGIGIDKEKSATIGKMEEAAEWMKPELPEVSAIMNDIKGIARTLNPSIPVHHTGGLSASSSNAGMNSVYSPNITNYFTPSESTPAESARQQKKQQKRLAMEMGFS</sequence>
<evidence type="ECO:0000313" key="5">
    <source>
        <dbReference type="Proteomes" id="UP001215143"/>
    </source>
</evidence>
<keyword evidence="2" id="KW-0472">Membrane</keyword>
<evidence type="ECO:0000313" key="4">
    <source>
        <dbReference type="EMBL" id="WDF02961.1"/>
    </source>
</evidence>
<keyword evidence="2" id="KW-0812">Transmembrane</keyword>
<name>A0ABY7W323_9BACI</name>
<feature type="domain" description="Tape measure protein N-terminal" evidence="3">
    <location>
        <begin position="69"/>
        <end position="260"/>
    </location>
</feature>
<evidence type="ECO:0000256" key="1">
    <source>
        <dbReference type="SAM" id="MobiDB-lite"/>
    </source>
</evidence>
<feature type="transmembrane region" description="Helical" evidence="2">
    <location>
        <begin position="477"/>
        <end position="496"/>
    </location>
</feature>
<dbReference type="SUPFAM" id="SSF48371">
    <property type="entry name" value="ARM repeat"/>
    <property type="match status" value="1"/>
</dbReference>
<gene>
    <name evidence="4" type="ORF">PQ477_15855</name>
</gene>
<dbReference type="EMBL" id="CP117834">
    <property type="protein sequence ID" value="WDF02961.1"/>
    <property type="molecule type" value="Genomic_DNA"/>
</dbReference>
<evidence type="ECO:0000259" key="3">
    <source>
        <dbReference type="Pfam" id="PF20155"/>
    </source>
</evidence>